<dbReference type="Pfam" id="PF13155">
    <property type="entry name" value="Toprim_2"/>
    <property type="match status" value="1"/>
</dbReference>
<dbReference type="AlphaFoldDB" id="A0A432WB30"/>
<keyword evidence="1" id="KW-0547">Nucleotide-binding</keyword>
<accession>A0A432WB30</accession>
<name>A0A432WB30_9GAMM</name>
<dbReference type="EMBL" id="PIPM01000016">
    <property type="protein sequence ID" value="RUO28211.1"/>
    <property type="molecule type" value="Genomic_DNA"/>
</dbReference>
<protein>
    <submittedName>
        <fullName evidence="1">Bifunctional DNA primase/helicase</fullName>
    </submittedName>
</protein>
<dbReference type="GO" id="GO:0004386">
    <property type="term" value="F:helicase activity"/>
    <property type="evidence" value="ECO:0007669"/>
    <property type="project" value="UniProtKB-KW"/>
</dbReference>
<comment type="caution">
    <text evidence="1">The sequence shown here is derived from an EMBL/GenBank/DDBJ whole genome shotgun (WGS) entry which is preliminary data.</text>
</comment>
<dbReference type="Proteomes" id="UP000288405">
    <property type="component" value="Unassembled WGS sequence"/>
</dbReference>
<dbReference type="OrthoDB" id="5618772at2"/>
<dbReference type="RefSeq" id="WP_126777661.1">
    <property type="nucleotide sequence ID" value="NZ_PIPM01000016.1"/>
</dbReference>
<evidence type="ECO:0000313" key="1">
    <source>
        <dbReference type="EMBL" id="RUO28211.1"/>
    </source>
</evidence>
<organism evidence="1 2">
    <name type="scientific">Aliidiomarina sanyensis</name>
    <dbReference type="NCBI Taxonomy" id="1249555"/>
    <lineage>
        <taxon>Bacteria</taxon>
        <taxon>Pseudomonadati</taxon>
        <taxon>Pseudomonadota</taxon>
        <taxon>Gammaproteobacteria</taxon>
        <taxon>Alteromonadales</taxon>
        <taxon>Idiomarinaceae</taxon>
        <taxon>Aliidiomarina</taxon>
    </lineage>
</organism>
<dbReference type="InterPro" id="IPR034154">
    <property type="entry name" value="TOPRIM_DnaG/twinkle"/>
</dbReference>
<evidence type="ECO:0000313" key="2">
    <source>
        <dbReference type="Proteomes" id="UP000288405"/>
    </source>
</evidence>
<reference evidence="1 2" key="1">
    <citation type="journal article" date="2011" name="Front. Microbiol.">
        <title>Genomic signatures of strain selection and enhancement in Bacillus atrophaeus var. globigii, a historical biowarfare simulant.</title>
        <authorList>
            <person name="Gibbons H.S."/>
            <person name="Broomall S.M."/>
            <person name="McNew L.A."/>
            <person name="Daligault H."/>
            <person name="Chapman C."/>
            <person name="Bruce D."/>
            <person name="Karavis M."/>
            <person name="Krepps M."/>
            <person name="McGregor P.A."/>
            <person name="Hong C."/>
            <person name="Park K.H."/>
            <person name="Akmal A."/>
            <person name="Feldman A."/>
            <person name="Lin J.S."/>
            <person name="Chang W.E."/>
            <person name="Higgs B.W."/>
            <person name="Demirev P."/>
            <person name="Lindquist J."/>
            <person name="Liem A."/>
            <person name="Fochler E."/>
            <person name="Read T.D."/>
            <person name="Tapia R."/>
            <person name="Johnson S."/>
            <person name="Bishop-Lilly K.A."/>
            <person name="Detter C."/>
            <person name="Han C."/>
            <person name="Sozhamannan S."/>
            <person name="Rosenzweig C.N."/>
            <person name="Skowronski E.W."/>
        </authorList>
    </citation>
    <scope>NUCLEOTIDE SEQUENCE [LARGE SCALE GENOMIC DNA]</scope>
    <source>
        <strain evidence="1 2">GYP-17</strain>
    </source>
</reference>
<gene>
    <name evidence="1" type="ORF">CWE11_10910</name>
</gene>
<sequence length="893" mass="102245">MNLELKREVLPRLLNDYDFKEGATGFLQQGRCPSCGKKELYANSEAPWVLRCGRLNKCGSEIHIKDIYSDLFNSWSERFQPTPQDPIATAKAYMRDARGFRLELISGWFKQGSYWCPKRDIGTATVLFDLPNGATWERFIDKPQRFGKMKANFKGSYQGYWWEPPTFDINTDEIWLVEGIFDAIALAHIGIQAVSLMTCNNYPDVALDLLQKRLVEKGVKKRPKLIFALDDGRAGETFTRKFVAKYRKEGWECGAAQPPAGRVKLDWNELLQRDRLKPDDFKEYKYLGDLLIAKSANEKAKLMYRKTGKKEFPFNKDNRLYWFKMDLDRYNKALEQLIGSPDNEGRSEEELKDEALKESGTVVEIAACYPQALYYQANELTDESWYYFRVAFPHDGENVKNTFTGGQLSSASEFKKRLMGVAPGAVWTGTAGQLDRLMKEQLYDIKRVQTVDFIGYSKTHRAYVLGDVAVKDGQLSVLNEEDYFDLGKLSVKSLNKSVDLHLETDFKKLNKSWTNTLWNAFDAKGFAALAFWFGSLYAEQIREEHKSFPFLEVVGEPGTGKSTLIEFMWKLCGRRDYEGFDPSKSTLAARARNFSQVSNMPVVLIEGDRGDGKDAKQKGFDWDELKTAFNGRSVRARGLKNSGNETYEPPFRGAIVIAQNAEVQASEAVLSRIVHIMTDRKGQTAATREAAQILESMPMEEVSGFMLKCAMNEKAVLEHFNEKYKQYRKQLESHPELKTQRIMGTHAQIMALVDCLAIVADVTQHQLDKTREELVRMAVQRQKAVSADHPVVQEFWDVVDYLEDMFEEPQVNHSANEDEIAINLNHLSEVAFEHRQQLPPMTELKKLLKASRKRKFIGQKVVNSSINRRFNTLPGVARKKPTSVKCWVFHRES</sequence>
<dbReference type="Gene3D" id="3.40.1360.10">
    <property type="match status" value="1"/>
</dbReference>
<keyword evidence="1" id="KW-0067">ATP-binding</keyword>
<proteinExistence type="predicted"/>
<keyword evidence="1" id="KW-0378">Hydrolase</keyword>
<keyword evidence="1" id="KW-0347">Helicase</keyword>
<keyword evidence="2" id="KW-1185">Reference proteome</keyword>
<dbReference type="CDD" id="cd01029">
    <property type="entry name" value="TOPRIM_primases"/>
    <property type="match status" value="1"/>
</dbReference>